<dbReference type="EMBL" id="GEVM01008567">
    <property type="protein sequence ID" value="JAU97371.1"/>
    <property type="molecule type" value="Transcribed_RNA"/>
</dbReference>
<dbReference type="GO" id="GO:0005506">
    <property type="term" value="F:iron ion binding"/>
    <property type="evidence" value="ECO:0007669"/>
    <property type="project" value="InterPro"/>
</dbReference>
<dbReference type="Gene3D" id="1.10.630.10">
    <property type="entry name" value="Cytochrome P450"/>
    <property type="match status" value="1"/>
</dbReference>
<evidence type="ECO:0000256" key="5">
    <source>
        <dbReference type="ARBA" id="ARBA00023002"/>
    </source>
</evidence>
<dbReference type="PANTHER" id="PTHR47955">
    <property type="entry name" value="CYTOCHROME P450 FAMILY 71 PROTEIN"/>
    <property type="match status" value="1"/>
</dbReference>
<comment type="cofactor">
    <cofactor evidence="1">
        <name>heme</name>
        <dbReference type="ChEBI" id="CHEBI:30413"/>
    </cofactor>
</comment>
<protein>
    <submittedName>
        <fullName evidence="8">Cytochrome P450 71B35</fullName>
    </submittedName>
</protein>
<evidence type="ECO:0000256" key="6">
    <source>
        <dbReference type="ARBA" id="ARBA00023004"/>
    </source>
</evidence>
<proteinExistence type="inferred from homology"/>
<evidence type="ECO:0000256" key="1">
    <source>
        <dbReference type="ARBA" id="ARBA00001971"/>
    </source>
</evidence>
<evidence type="ECO:0000313" key="8">
    <source>
        <dbReference type="EMBL" id="JAU97371.1"/>
    </source>
</evidence>
<keyword evidence="3" id="KW-0349">Heme</keyword>
<sequence>MLGSFSACDFIPYVGWIIDRFSGLQARREKSGRDLDVFYEQMFDLHKERKKDGSEDFIDLLLKLEKEETVLGNHKLTRNHIKAILMVSNYKDLSILVIKIIS</sequence>
<dbReference type="InterPro" id="IPR036396">
    <property type="entry name" value="Cyt_P450_sf"/>
</dbReference>
<organism evidence="8">
    <name type="scientific">Noccaea caerulescens</name>
    <name type="common">Alpine penny-cress</name>
    <name type="synonym">Thlaspi caerulescens</name>
    <dbReference type="NCBI Taxonomy" id="107243"/>
    <lineage>
        <taxon>Eukaryota</taxon>
        <taxon>Viridiplantae</taxon>
        <taxon>Streptophyta</taxon>
        <taxon>Embryophyta</taxon>
        <taxon>Tracheophyta</taxon>
        <taxon>Spermatophyta</taxon>
        <taxon>Magnoliopsida</taxon>
        <taxon>eudicotyledons</taxon>
        <taxon>Gunneridae</taxon>
        <taxon>Pentapetalae</taxon>
        <taxon>rosids</taxon>
        <taxon>malvids</taxon>
        <taxon>Brassicales</taxon>
        <taxon>Brassicaceae</taxon>
        <taxon>Coluteocarpeae</taxon>
        <taxon>Noccaea</taxon>
    </lineage>
</organism>
<evidence type="ECO:0000256" key="2">
    <source>
        <dbReference type="ARBA" id="ARBA00010617"/>
    </source>
</evidence>
<name>A0A1J3JXY7_NOCCA</name>
<dbReference type="PANTHER" id="PTHR47955:SF19">
    <property type="entry name" value="CYTOCHROME P450 71A9-LIKE ISOFORM X1"/>
    <property type="match status" value="1"/>
</dbReference>
<accession>A0A1J3JXY7</accession>
<dbReference type="AlphaFoldDB" id="A0A1J3JXY7"/>
<dbReference type="SUPFAM" id="SSF48264">
    <property type="entry name" value="Cytochrome P450"/>
    <property type="match status" value="1"/>
</dbReference>
<evidence type="ECO:0000256" key="3">
    <source>
        <dbReference type="ARBA" id="ARBA00022617"/>
    </source>
</evidence>
<evidence type="ECO:0000256" key="7">
    <source>
        <dbReference type="ARBA" id="ARBA00023033"/>
    </source>
</evidence>
<keyword evidence="6" id="KW-0408">Iron</keyword>
<dbReference type="GO" id="GO:0020037">
    <property type="term" value="F:heme binding"/>
    <property type="evidence" value="ECO:0007669"/>
    <property type="project" value="InterPro"/>
</dbReference>
<dbReference type="GO" id="GO:0016705">
    <property type="term" value="F:oxidoreductase activity, acting on paired donors, with incorporation or reduction of molecular oxygen"/>
    <property type="evidence" value="ECO:0007669"/>
    <property type="project" value="InterPro"/>
</dbReference>
<keyword evidence="5" id="KW-0560">Oxidoreductase</keyword>
<dbReference type="GO" id="GO:0004497">
    <property type="term" value="F:monooxygenase activity"/>
    <property type="evidence" value="ECO:0007669"/>
    <property type="project" value="UniProtKB-KW"/>
</dbReference>
<evidence type="ECO:0000256" key="4">
    <source>
        <dbReference type="ARBA" id="ARBA00022723"/>
    </source>
</evidence>
<gene>
    <name evidence="8" type="ORF">MP_TR26742_c9_g1_i1_g.78571</name>
</gene>
<keyword evidence="4" id="KW-0479">Metal-binding</keyword>
<reference evidence="8" key="1">
    <citation type="submission" date="2016-07" db="EMBL/GenBank/DDBJ databases">
        <title>De novo transcriptome assembly of four accessions of the metal hyperaccumulator plant Noccaea caerulescens.</title>
        <authorList>
            <person name="Blande D."/>
            <person name="Halimaa P."/>
            <person name="Tervahauta A.I."/>
            <person name="Aarts M.G."/>
            <person name="Karenlampi S.O."/>
        </authorList>
    </citation>
    <scope>NUCLEOTIDE SEQUENCE</scope>
</reference>
<keyword evidence="7" id="KW-0503">Monooxygenase</keyword>
<comment type="similarity">
    <text evidence="2">Belongs to the cytochrome P450 family.</text>
</comment>